<dbReference type="Gene3D" id="2.60.40.10">
    <property type="entry name" value="Immunoglobulins"/>
    <property type="match status" value="2"/>
</dbReference>
<dbReference type="SUPFAM" id="SSF49478">
    <property type="entry name" value="Cna protein B-type domain"/>
    <property type="match status" value="3"/>
</dbReference>
<dbReference type="AlphaFoldDB" id="A0A7X6I4A6"/>
<name>A0A7X6I4A6_9ENTE</name>
<dbReference type="InterPro" id="IPR041033">
    <property type="entry name" value="SpaA_PFL_dom_1"/>
</dbReference>
<dbReference type="Pfam" id="PF17802">
    <property type="entry name" value="SpaA"/>
    <property type="match status" value="2"/>
</dbReference>
<dbReference type="InterPro" id="IPR013783">
    <property type="entry name" value="Ig-like_fold"/>
</dbReference>
<gene>
    <name evidence="4" type="ORF">HED35_11245</name>
</gene>
<dbReference type="InterPro" id="IPR036465">
    <property type="entry name" value="vWFA_dom_sf"/>
</dbReference>
<keyword evidence="1" id="KW-0812">Transmembrane</keyword>
<dbReference type="EMBL" id="JAAVMB010000013">
    <property type="protein sequence ID" value="NKC68664.1"/>
    <property type="molecule type" value="Genomic_DNA"/>
</dbReference>
<evidence type="ECO:0000313" key="5">
    <source>
        <dbReference type="Proteomes" id="UP000521358"/>
    </source>
</evidence>
<dbReference type="SMART" id="SM00327">
    <property type="entry name" value="VWA"/>
    <property type="match status" value="1"/>
</dbReference>
<evidence type="ECO:0000256" key="1">
    <source>
        <dbReference type="SAM" id="Phobius"/>
    </source>
</evidence>
<evidence type="ECO:0000256" key="2">
    <source>
        <dbReference type="SAM" id="SignalP"/>
    </source>
</evidence>
<dbReference type="InterPro" id="IPR008454">
    <property type="entry name" value="Collagen-bd_Cna-like_B-typ_dom"/>
</dbReference>
<reference evidence="4 5" key="1">
    <citation type="submission" date="2020-03" db="EMBL/GenBank/DDBJ databases">
        <title>Bacterial samples isolated from urine from healthy bovine heifers (Gyr breed).</title>
        <authorList>
            <person name="Giannattasio-Ferraz S."/>
            <person name="Maskeri L."/>
            <person name="Penido A."/>
            <person name="Barbosa-Stancioli E.F."/>
            <person name="Putonti C."/>
        </authorList>
    </citation>
    <scope>NUCLEOTIDE SEQUENCE [LARGE SCALE GENOMIC DNA]</scope>
    <source>
        <strain evidence="4 5">UFMG-H7</strain>
    </source>
</reference>
<feature type="transmembrane region" description="Helical" evidence="1">
    <location>
        <begin position="1037"/>
        <end position="1058"/>
    </location>
</feature>
<keyword evidence="1" id="KW-0472">Membrane</keyword>
<dbReference type="Gene3D" id="2.60.40.2110">
    <property type="match status" value="1"/>
</dbReference>
<dbReference type="InterPro" id="IPR049319">
    <property type="entry name" value="GBS104-like_Ig"/>
</dbReference>
<dbReference type="SUPFAM" id="SSF53300">
    <property type="entry name" value="vWA-like"/>
    <property type="match status" value="1"/>
</dbReference>
<dbReference type="Proteomes" id="UP000521358">
    <property type="component" value="Unassembled WGS sequence"/>
</dbReference>
<dbReference type="Pfam" id="PF00092">
    <property type="entry name" value="VWA"/>
    <property type="match status" value="1"/>
</dbReference>
<dbReference type="CDD" id="cd00222">
    <property type="entry name" value="CollagenBindB"/>
    <property type="match status" value="1"/>
</dbReference>
<feature type="signal peptide" evidence="2">
    <location>
        <begin position="1"/>
        <end position="24"/>
    </location>
</feature>
<sequence length="1067" mass="117361">MKKIITWLSLLTIVLGVFIPSVSAADTSSDTQSIINSNELKVDVTHKLTDKGISWTIDYSKEAKEKQRLKFRLTSSEQEVVFPKKKNWQQVEEWFTEVDDNKSSNGTISLVTEEDLSELFLEVQIDTEETDNILSKELQGPHLLDFPKTESTSESSNEMENNLDVSESLLNEERVDSINQPNALRSLAAPSLRAAIPYQDPFTYSSTNEGVFPESWTNQFLNGSTINTNQEDTTRNFDYGKTYNGPPANKNIIGGTNSFLNGYHKHPNPDKTDDRSSVLTKKIVKPTTNPNQFEISVDVISGASEVAKPVDVVFVIDKSGSMQKNISGTDVGFDNYNSRWQMTKRSLDKLSKSLLAQGNDVRLSAVSFGSDWSSSSGNTAVWAENSNFNGSPFTNNATAFMNNTIITTNPTTSGTPTYMGVELGTKILQENARSEAKKFLIVLTDGMATFYPSTTNPQGISSAIVTNPAGKRIFKLAAGKFLGDGSESGNNPRDAYNGTISYLDSRIYNSAYYDKVNEFSKYSIGLGATGTYIPGTLAAIGKDGQFDAQSESDLNKAIESISRVIRGYEDVFTLGTATDPMSQYVDLVGGKVSNIRFDALTLKDGTPNVLQVIGENESNFPVYAQTVKTNAKFEDNTIKLSEINLSGSESERTGIRFTYTVELKEEYRDGKFYPANGPTSAKAFNYDESVSFAVPSVRADVFDLPIIKDWQDDENHWNKRQDITIQLESKVGSGNWTKVTGKTVTIPKNATGKDLEHVFSNLAKKDASGQIINYRVVETSAGSKRVLGYHDPSYDKEQVNANTENKLITIRNKLMSTPIEFVKVNGGREKLEGVVFTLSAEGKTEIIQEVTSDKDGKVMFDAVPIGKYVLTEKTSLEGYEPIKPIQIEVKQNETTGNLEIIGLPENKEVINKLKDFELKVAKVDQDNQPVLGVEFELTNLADGAKVKLQADDVNGNLFTFSSLKPGNYELKETVTPNNYVGLEQPIKISIGESGKVTIDGKDDVATVTLGEKNTIEIQVANTLKGLLPSTGGSGTKAYLIGTLVISSLIACLGMYYFYRNHRGGRVK</sequence>
<organism evidence="4 5">
    <name type="scientific">Vagococcus fluvialis</name>
    <dbReference type="NCBI Taxonomy" id="2738"/>
    <lineage>
        <taxon>Bacteria</taxon>
        <taxon>Bacillati</taxon>
        <taxon>Bacillota</taxon>
        <taxon>Bacilli</taxon>
        <taxon>Lactobacillales</taxon>
        <taxon>Enterococcaceae</taxon>
        <taxon>Vagococcus</taxon>
    </lineage>
</organism>
<accession>A0A7X6I4A6</accession>
<dbReference type="CDD" id="cd00198">
    <property type="entry name" value="vWFA"/>
    <property type="match status" value="1"/>
</dbReference>
<dbReference type="InterPro" id="IPR002035">
    <property type="entry name" value="VWF_A"/>
</dbReference>
<protein>
    <submittedName>
        <fullName evidence="4">VWA domain-containing protein</fullName>
    </submittedName>
</protein>
<feature type="chain" id="PRO_5031341406" evidence="2">
    <location>
        <begin position="25"/>
        <end position="1067"/>
    </location>
</feature>
<feature type="domain" description="VWFA" evidence="3">
    <location>
        <begin position="311"/>
        <end position="479"/>
    </location>
</feature>
<evidence type="ECO:0000313" key="4">
    <source>
        <dbReference type="EMBL" id="NKC68664.1"/>
    </source>
</evidence>
<dbReference type="Pfam" id="PF05738">
    <property type="entry name" value="Cna_B"/>
    <property type="match status" value="1"/>
</dbReference>
<keyword evidence="2" id="KW-0732">Signal</keyword>
<proteinExistence type="predicted"/>
<dbReference type="PROSITE" id="PS50234">
    <property type="entry name" value="VWFA"/>
    <property type="match status" value="1"/>
</dbReference>
<dbReference type="RefSeq" id="WP_167807823.1">
    <property type="nucleotide sequence ID" value="NZ_JAAVMB010000013.1"/>
</dbReference>
<dbReference type="Pfam" id="PF21426">
    <property type="entry name" value="GBS104-like_Ig"/>
    <property type="match status" value="1"/>
</dbReference>
<comment type="caution">
    <text evidence="4">The sequence shown here is derived from an EMBL/GenBank/DDBJ whole genome shotgun (WGS) entry which is preliminary data.</text>
</comment>
<dbReference type="Gene3D" id="2.60.40.1140">
    <property type="entry name" value="Collagen-binding surface protein Cna, B-type domain"/>
    <property type="match status" value="1"/>
</dbReference>
<evidence type="ECO:0000259" key="3">
    <source>
        <dbReference type="PROSITE" id="PS50234"/>
    </source>
</evidence>
<keyword evidence="1" id="KW-1133">Transmembrane helix</keyword>
<dbReference type="Gene3D" id="3.40.50.410">
    <property type="entry name" value="von Willebrand factor, type A domain"/>
    <property type="match status" value="1"/>
</dbReference>